<reference evidence="7" key="1">
    <citation type="submission" date="2021-02" db="EMBL/GenBank/DDBJ databases">
        <authorList>
            <person name="Nowell W R."/>
        </authorList>
    </citation>
    <scope>NUCLEOTIDE SEQUENCE</scope>
</reference>
<dbReference type="GO" id="GO:0005634">
    <property type="term" value="C:nucleus"/>
    <property type="evidence" value="ECO:0007669"/>
    <property type="project" value="TreeGrafter"/>
</dbReference>
<dbReference type="GO" id="GO:0008270">
    <property type="term" value="F:zinc ion binding"/>
    <property type="evidence" value="ECO:0007669"/>
    <property type="project" value="UniProtKB-KW"/>
</dbReference>
<name>A0A815K8F5_9BILA</name>
<dbReference type="Pfam" id="PF03367">
    <property type="entry name" value="Zn_ribbon_ZPR1"/>
    <property type="match status" value="2"/>
</dbReference>
<dbReference type="FunFam" id="2.20.25.420:FF:000001">
    <property type="entry name" value="Zinc finger protein ZPR1"/>
    <property type="match status" value="1"/>
</dbReference>
<dbReference type="Pfam" id="PF22794">
    <property type="entry name" value="jr-ZPR1"/>
    <property type="match status" value="2"/>
</dbReference>
<dbReference type="PANTHER" id="PTHR10876:SF0">
    <property type="entry name" value="ZINC FINGER PROTEIN ZPR1"/>
    <property type="match status" value="1"/>
</dbReference>
<evidence type="ECO:0000313" key="7">
    <source>
        <dbReference type="EMBL" id="CAF1386499.1"/>
    </source>
</evidence>
<dbReference type="SUPFAM" id="SSF48695">
    <property type="entry name" value="Multiheme cytochromes"/>
    <property type="match status" value="1"/>
</dbReference>
<dbReference type="FunFam" id="2.20.25.420:FF:000003">
    <property type="entry name" value="zinc finger protein ZPR1"/>
    <property type="match status" value="1"/>
</dbReference>
<feature type="domain" description="Zinc finger ZPR1-type" evidence="5">
    <location>
        <begin position="261"/>
        <end position="423"/>
    </location>
</feature>
<feature type="domain" description="Zinc finger ZPR1-type" evidence="5">
    <location>
        <begin position="27"/>
        <end position="203"/>
    </location>
</feature>
<dbReference type="InterPro" id="IPR036280">
    <property type="entry name" value="Multihaem_cyt_sf"/>
</dbReference>
<gene>
    <name evidence="6" type="ORF">IZO911_LOCUS31502</name>
    <name evidence="9" type="ORF">KXQ929_LOCUS22053</name>
    <name evidence="8" type="ORF">OKA104_LOCUS23160</name>
    <name evidence="7" type="ORF">VCS650_LOCUS35701</name>
</gene>
<dbReference type="PANTHER" id="PTHR10876">
    <property type="entry name" value="ZINC FINGER PROTEIN ZPR1"/>
    <property type="match status" value="1"/>
</dbReference>
<dbReference type="EMBL" id="CAJOBB010001659">
    <property type="protein sequence ID" value="CAF3886644.1"/>
    <property type="molecule type" value="Genomic_DNA"/>
</dbReference>
<dbReference type="SMART" id="SM00709">
    <property type="entry name" value="Zpr1"/>
    <property type="match status" value="2"/>
</dbReference>
<keyword evidence="2" id="KW-0479">Metal-binding</keyword>
<evidence type="ECO:0000313" key="8">
    <source>
        <dbReference type="EMBL" id="CAF3881459.1"/>
    </source>
</evidence>
<dbReference type="Proteomes" id="UP000663860">
    <property type="component" value="Unassembled WGS sequence"/>
</dbReference>
<evidence type="ECO:0000313" key="9">
    <source>
        <dbReference type="EMBL" id="CAF3886644.1"/>
    </source>
</evidence>
<dbReference type="EMBL" id="CAJNOE010000519">
    <property type="protein sequence ID" value="CAF1253893.1"/>
    <property type="molecule type" value="Genomic_DNA"/>
</dbReference>
<keyword evidence="3" id="KW-0863">Zinc-finger</keyword>
<dbReference type="InterPro" id="IPR042451">
    <property type="entry name" value="ZPR1_A/B_dom"/>
</dbReference>
<dbReference type="NCBIfam" id="TIGR00310">
    <property type="entry name" value="ZPR1_znf"/>
    <property type="match status" value="2"/>
</dbReference>
<dbReference type="InterPro" id="IPR004457">
    <property type="entry name" value="Znf_ZPR1"/>
</dbReference>
<dbReference type="OrthoDB" id="308464at2759"/>
<accession>A0A815K8F5</accession>
<dbReference type="Proteomes" id="UP000663881">
    <property type="component" value="Unassembled WGS sequence"/>
</dbReference>
<evidence type="ECO:0000313" key="6">
    <source>
        <dbReference type="EMBL" id="CAF1253893.1"/>
    </source>
</evidence>
<dbReference type="InterPro" id="IPR042452">
    <property type="entry name" value="ZPR1_Znf1/2"/>
</dbReference>
<comment type="caution">
    <text evidence="7">The sequence shown here is derived from an EMBL/GenBank/DDBJ whole genome shotgun (WGS) entry which is preliminary data.</text>
</comment>
<keyword evidence="4" id="KW-0862">Zinc</keyword>
<organism evidence="7 10">
    <name type="scientific">Adineta steineri</name>
    <dbReference type="NCBI Taxonomy" id="433720"/>
    <lineage>
        <taxon>Eukaryota</taxon>
        <taxon>Metazoa</taxon>
        <taxon>Spiralia</taxon>
        <taxon>Gnathifera</taxon>
        <taxon>Rotifera</taxon>
        <taxon>Eurotatoria</taxon>
        <taxon>Bdelloidea</taxon>
        <taxon>Adinetida</taxon>
        <taxon>Adinetidae</taxon>
        <taxon>Adineta</taxon>
    </lineage>
</organism>
<dbReference type="Gene3D" id="2.60.120.1040">
    <property type="entry name" value="ZPR1, A/B domain"/>
    <property type="match status" value="2"/>
</dbReference>
<evidence type="ECO:0000313" key="10">
    <source>
        <dbReference type="Proteomes" id="UP000663891"/>
    </source>
</evidence>
<evidence type="ECO:0000256" key="3">
    <source>
        <dbReference type="ARBA" id="ARBA00022771"/>
    </source>
</evidence>
<dbReference type="AlphaFoldDB" id="A0A815K8F5"/>
<dbReference type="Proteomes" id="UP000663868">
    <property type="component" value="Unassembled WGS sequence"/>
</dbReference>
<proteinExistence type="inferred from homology"/>
<dbReference type="InterPro" id="IPR056180">
    <property type="entry name" value="ZPR1_jr_dom"/>
</dbReference>
<evidence type="ECO:0000256" key="1">
    <source>
        <dbReference type="ARBA" id="ARBA00008354"/>
    </source>
</evidence>
<dbReference type="Gene3D" id="2.20.25.420">
    <property type="entry name" value="ZPR1, zinc finger domain"/>
    <property type="match status" value="2"/>
</dbReference>
<dbReference type="Proteomes" id="UP000663891">
    <property type="component" value="Unassembled WGS sequence"/>
</dbReference>
<dbReference type="InterPro" id="IPR040141">
    <property type="entry name" value="ZPR1"/>
</dbReference>
<comment type="similarity">
    <text evidence="1">Belongs to the ZPR1 family.</text>
</comment>
<evidence type="ECO:0000259" key="5">
    <source>
        <dbReference type="SMART" id="SM00709"/>
    </source>
</evidence>
<protein>
    <recommendedName>
        <fullName evidence="5">Zinc finger ZPR1-type domain-containing protein</fullName>
    </recommendedName>
</protein>
<evidence type="ECO:0000256" key="4">
    <source>
        <dbReference type="ARBA" id="ARBA00022833"/>
    </source>
</evidence>
<sequence>MATTESHPVFASLSADDAENQLTEMDSLCMNCHGRGQTRLLLTRIPYYKDVILSSFECDTCHFKNNDIQPAQRVEPLGVLINVHVLNSADLNRQFVKSCYGIVRIKELDFEQSPQGENGVLTTIEGFLSSVIENIQKTIKQIEETLVDTDKNSTDDNKIDKSEFEQQKTKFTEFVARVESLKNLTETFHFEIDDPSGNSFIENPKAPYRDEQLTKKEYRRTPDQNASLGITEEEEAAADAQNHLTSEEIEALKDEVLVFQTNCSSCNAPCDTNMKVTKIPYFKEIIIMATSCDYCGKKSNEVKSGTGIASEGIRYTLAIKDPIDLNRDILVSETSSFAIPELDFELSSSRSIGGKFTTVEGIFTTLKTQLASVIMPFGGGDSTNRGDKNQMCSFIDIMSAVLAGERYVTIVLDDPAGNCYLQNICAPDPDPQLTVEHYKRTDEQNEELGINDMKTENYENS</sequence>
<evidence type="ECO:0000256" key="2">
    <source>
        <dbReference type="ARBA" id="ARBA00022723"/>
    </source>
</evidence>
<dbReference type="EMBL" id="CAJOAY010001745">
    <property type="protein sequence ID" value="CAF3881459.1"/>
    <property type="molecule type" value="Genomic_DNA"/>
</dbReference>
<dbReference type="EMBL" id="CAJNON010000824">
    <property type="protein sequence ID" value="CAF1386499.1"/>
    <property type="molecule type" value="Genomic_DNA"/>
</dbReference>